<dbReference type="Proteomes" id="UP000054248">
    <property type="component" value="Unassembled WGS sequence"/>
</dbReference>
<dbReference type="AlphaFoldDB" id="A0A0C3QEF3"/>
<dbReference type="EMBL" id="KN823065">
    <property type="protein sequence ID" value="KIO24251.1"/>
    <property type="molecule type" value="Genomic_DNA"/>
</dbReference>
<reference evidence="2 3" key="1">
    <citation type="submission" date="2014-04" db="EMBL/GenBank/DDBJ databases">
        <authorList>
            <consortium name="DOE Joint Genome Institute"/>
            <person name="Kuo A."/>
            <person name="Girlanda M."/>
            <person name="Perotto S."/>
            <person name="Kohler A."/>
            <person name="Nagy L.G."/>
            <person name="Floudas D."/>
            <person name="Copeland A."/>
            <person name="Barry K.W."/>
            <person name="Cichocki N."/>
            <person name="Veneault-Fourrey C."/>
            <person name="LaButti K."/>
            <person name="Lindquist E.A."/>
            <person name="Lipzen A."/>
            <person name="Lundell T."/>
            <person name="Morin E."/>
            <person name="Murat C."/>
            <person name="Sun H."/>
            <person name="Tunlid A."/>
            <person name="Henrissat B."/>
            <person name="Grigoriev I.V."/>
            <person name="Hibbett D.S."/>
            <person name="Martin F."/>
            <person name="Nordberg H.P."/>
            <person name="Cantor M.N."/>
            <person name="Hua S.X."/>
        </authorList>
    </citation>
    <scope>NUCLEOTIDE SEQUENCE [LARGE SCALE GENOMIC DNA]</scope>
    <source>
        <strain evidence="2 3">MUT 4182</strain>
    </source>
</reference>
<evidence type="ECO:0000256" key="1">
    <source>
        <dbReference type="SAM" id="MobiDB-lite"/>
    </source>
</evidence>
<dbReference type="GO" id="GO:0003735">
    <property type="term" value="F:structural constituent of ribosome"/>
    <property type="evidence" value="ECO:0007669"/>
    <property type="project" value="TreeGrafter"/>
</dbReference>
<dbReference type="HOGENOM" id="CLU_100683_0_0_1"/>
<dbReference type="Pfam" id="PF12824">
    <property type="entry name" value="MRP-L20"/>
    <property type="match status" value="1"/>
</dbReference>
<feature type="compositionally biased region" description="Polar residues" evidence="1">
    <location>
        <begin position="92"/>
        <end position="101"/>
    </location>
</feature>
<feature type="region of interest" description="Disordered" evidence="1">
    <location>
        <begin position="51"/>
        <end position="101"/>
    </location>
</feature>
<dbReference type="PANTHER" id="PTHR28266">
    <property type="entry name" value="54S RIBOSOMAL PROTEIN L20, MITOCHONDRIAL"/>
    <property type="match status" value="1"/>
</dbReference>
<feature type="compositionally biased region" description="Polar residues" evidence="1">
    <location>
        <begin position="60"/>
        <end position="70"/>
    </location>
</feature>
<dbReference type="STRING" id="1051891.A0A0C3QEF3"/>
<organism evidence="2 3">
    <name type="scientific">Tulasnella calospora MUT 4182</name>
    <dbReference type="NCBI Taxonomy" id="1051891"/>
    <lineage>
        <taxon>Eukaryota</taxon>
        <taxon>Fungi</taxon>
        <taxon>Dikarya</taxon>
        <taxon>Basidiomycota</taxon>
        <taxon>Agaricomycotina</taxon>
        <taxon>Agaricomycetes</taxon>
        <taxon>Cantharellales</taxon>
        <taxon>Tulasnellaceae</taxon>
        <taxon>Tulasnella</taxon>
    </lineage>
</organism>
<dbReference type="OrthoDB" id="6021263at2759"/>
<evidence type="ECO:0000313" key="3">
    <source>
        <dbReference type="Proteomes" id="UP000054248"/>
    </source>
</evidence>
<gene>
    <name evidence="2" type="ORF">M407DRAFT_103062</name>
</gene>
<protein>
    <submittedName>
        <fullName evidence="2">Uncharacterized protein</fullName>
    </submittedName>
</protein>
<dbReference type="PANTHER" id="PTHR28266:SF1">
    <property type="entry name" value="LARGE RIBOSOMAL SUBUNIT PROTEIN ML58"/>
    <property type="match status" value="1"/>
</dbReference>
<keyword evidence="3" id="KW-1185">Reference proteome</keyword>
<accession>A0A0C3QEF3</accession>
<sequence length="194" mass="22051">MSFALRARWSASSAPRLARTFVARPKHTVKDPLLTASNAAIIELPENLTFVHRPPPTAETPLSYTTNPSSPLLRKTASSSTSAPLAPPLHAQQENAGQSKRLTQAQIEEIRARRAKDPKSNPAWKLAEEYGCSRLFISMVAPIRKIDVQVKTSEGLVQMTEAERRQFEKEKVMSRWGERKQINREVRRLRREKW</sequence>
<evidence type="ECO:0000313" key="2">
    <source>
        <dbReference type="EMBL" id="KIO24251.1"/>
    </source>
</evidence>
<name>A0A0C3QEF3_9AGAM</name>
<proteinExistence type="predicted"/>
<dbReference type="GO" id="GO:0005762">
    <property type="term" value="C:mitochondrial large ribosomal subunit"/>
    <property type="evidence" value="ECO:0007669"/>
    <property type="project" value="TreeGrafter"/>
</dbReference>
<reference evidence="3" key="2">
    <citation type="submission" date="2015-01" db="EMBL/GenBank/DDBJ databases">
        <title>Evolutionary Origins and Diversification of the Mycorrhizal Mutualists.</title>
        <authorList>
            <consortium name="DOE Joint Genome Institute"/>
            <consortium name="Mycorrhizal Genomics Consortium"/>
            <person name="Kohler A."/>
            <person name="Kuo A."/>
            <person name="Nagy L.G."/>
            <person name="Floudas D."/>
            <person name="Copeland A."/>
            <person name="Barry K.W."/>
            <person name="Cichocki N."/>
            <person name="Veneault-Fourrey C."/>
            <person name="LaButti K."/>
            <person name="Lindquist E.A."/>
            <person name="Lipzen A."/>
            <person name="Lundell T."/>
            <person name="Morin E."/>
            <person name="Murat C."/>
            <person name="Riley R."/>
            <person name="Ohm R."/>
            <person name="Sun H."/>
            <person name="Tunlid A."/>
            <person name="Henrissat B."/>
            <person name="Grigoriev I.V."/>
            <person name="Hibbett D.S."/>
            <person name="Martin F."/>
        </authorList>
    </citation>
    <scope>NUCLEOTIDE SEQUENCE [LARGE SCALE GENOMIC DNA]</scope>
    <source>
        <strain evidence="3">MUT 4182</strain>
    </source>
</reference>
<dbReference type="InterPro" id="IPR024388">
    <property type="entry name" value="Ribosomal_mL58"/>
</dbReference>